<dbReference type="Proteomes" id="UP001382904">
    <property type="component" value="Unassembled WGS sequence"/>
</dbReference>
<feature type="transmembrane region" description="Helical" evidence="2">
    <location>
        <begin position="202"/>
        <end position="221"/>
    </location>
</feature>
<keyword evidence="2" id="KW-1133">Transmembrane helix</keyword>
<feature type="transmembrane region" description="Helical" evidence="2">
    <location>
        <begin position="76"/>
        <end position="97"/>
    </location>
</feature>
<keyword evidence="2" id="KW-0472">Membrane</keyword>
<dbReference type="Pfam" id="PF07690">
    <property type="entry name" value="MFS_1"/>
    <property type="match status" value="1"/>
</dbReference>
<dbReference type="PANTHER" id="PTHR23542:SF1">
    <property type="entry name" value="MAJOR FACILITATOR SUPERFAMILY (MFS) PROFILE DOMAIN-CONTAINING PROTEIN"/>
    <property type="match status" value="1"/>
</dbReference>
<feature type="transmembrane region" description="Helical" evidence="2">
    <location>
        <begin position="279"/>
        <end position="299"/>
    </location>
</feature>
<gene>
    <name evidence="3" type="ORF">WKI68_28510</name>
</gene>
<feature type="region of interest" description="Disordered" evidence="1">
    <location>
        <begin position="562"/>
        <end position="594"/>
    </location>
</feature>
<name>A0ABU8UAN7_9ACTN</name>
<feature type="compositionally biased region" description="Pro residues" evidence="1">
    <location>
        <begin position="1"/>
        <end position="15"/>
    </location>
</feature>
<keyword evidence="2" id="KW-0812">Transmembrane</keyword>
<organism evidence="3 4">
    <name type="scientific">Streptomyces caledonius</name>
    <dbReference type="NCBI Taxonomy" id="3134107"/>
    <lineage>
        <taxon>Bacteria</taxon>
        <taxon>Bacillati</taxon>
        <taxon>Actinomycetota</taxon>
        <taxon>Actinomycetes</taxon>
        <taxon>Kitasatosporales</taxon>
        <taxon>Streptomycetaceae</taxon>
        <taxon>Streptomyces</taxon>
    </lineage>
</organism>
<evidence type="ECO:0000313" key="4">
    <source>
        <dbReference type="Proteomes" id="UP001382904"/>
    </source>
</evidence>
<keyword evidence="4" id="KW-1185">Reference proteome</keyword>
<dbReference type="InterPro" id="IPR036259">
    <property type="entry name" value="MFS_trans_sf"/>
</dbReference>
<dbReference type="EMBL" id="JBBKAM010000002">
    <property type="protein sequence ID" value="MEJ8644198.1"/>
    <property type="molecule type" value="Genomic_DNA"/>
</dbReference>
<dbReference type="InterPro" id="IPR011701">
    <property type="entry name" value="MFS"/>
</dbReference>
<proteinExistence type="predicted"/>
<feature type="transmembrane region" description="Helical" evidence="2">
    <location>
        <begin position="398"/>
        <end position="418"/>
    </location>
</feature>
<feature type="compositionally biased region" description="Polar residues" evidence="1">
    <location>
        <begin position="568"/>
        <end position="594"/>
    </location>
</feature>
<feature type="transmembrane region" description="Helical" evidence="2">
    <location>
        <begin position="368"/>
        <end position="386"/>
    </location>
</feature>
<dbReference type="PANTHER" id="PTHR23542">
    <property type="match status" value="1"/>
</dbReference>
<feature type="transmembrane region" description="Helical" evidence="2">
    <location>
        <begin position="109"/>
        <end position="132"/>
    </location>
</feature>
<reference evidence="3 4" key="1">
    <citation type="submission" date="2024-03" db="EMBL/GenBank/DDBJ databases">
        <title>Novel Streptomyces species of biotechnological and ecological value are a feature of Machair soil.</title>
        <authorList>
            <person name="Prole J.R."/>
            <person name="Goodfellow M."/>
            <person name="Allenby N."/>
            <person name="Ward A.C."/>
        </authorList>
    </citation>
    <scope>NUCLEOTIDE SEQUENCE [LARGE SCALE GENOMIC DNA]</scope>
    <source>
        <strain evidence="3 4">MS1.HAVA.3</strain>
    </source>
</reference>
<feature type="transmembrane region" description="Helical" evidence="2">
    <location>
        <begin position="241"/>
        <end position="259"/>
    </location>
</feature>
<accession>A0ABU8UAN7</accession>
<evidence type="ECO:0000256" key="2">
    <source>
        <dbReference type="SAM" id="Phobius"/>
    </source>
</evidence>
<protein>
    <submittedName>
        <fullName evidence="3">MFS transporter</fullName>
    </submittedName>
</protein>
<evidence type="ECO:0000256" key="1">
    <source>
        <dbReference type="SAM" id="MobiDB-lite"/>
    </source>
</evidence>
<comment type="caution">
    <text evidence="3">The sequence shown here is derived from an EMBL/GenBank/DDBJ whole genome shotgun (WGS) entry which is preliminary data.</text>
</comment>
<feature type="region of interest" description="Disordered" evidence="1">
    <location>
        <begin position="1"/>
        <end position="30"/>
    </location>
</feature>
<sequence length="594" mass="59439">MSQPAPTPAPVPKPAPASASASAPTPAPAPELTSRGFRAVFALGGAALPLHAFLARLPAALCPIGTLLLINERDGIGPAGAVAAALWLGQALGGPVIGRLADRCGHRPVLLVACGANAAVLFALVAAVLGGLPLAARMALAVAAGLTVPQVGPLARARWARLAGEDKRLLGSALSFDTTLDEVGFMVGPALAGILAVTVHPASALLLAGALILVFGTLFAVHPTAPGPAAAAPGARAGVRLWSPGLVLLCAMAVLQGAAWSGANTGVNALAESLDEAGAAGLVWAAMAVTSSLAGFVTVARPGSADLAVRLRWTIAAQAALTLPLLAVSGLWGAAFAVAGIGLAVAPHLIALFGLVERAGPAERMGEAMTIVGSGLILGQALAAAVSGPLASAHGHRAAFAVSCTAVVASAALALTACRKDRFGPRPARPRPTTSPVRGPWPFVRGQAYDMPLSICTLSRLSNLFRHQQKMGGPVRSRRLVVSAVALAASVGFMPGVAQAAEPAVPGVSVPPAEVTADASNLELLMSGDITTARGISLTVNLYNGAPVAHEVTIAWATARRTRPPPTVVTSCGTRSTPTPGPATTRSPSPRRTA</sequence>
<dbReference type="SUPFAM" id="SSF103473">
    <property type="entry name" value="MFS general substrate transporter"/>
    <property type="match status" value="1"/>
</dbReference>
<evidence type="ECO:0000313" key="3">
    <source>
        <dbReference type="EMBL" id="MEJ8644198.1"/>
    </source>
</evidence>
<dbReference type="Gene3D" id="1.20.1250.20">
    <property type="entry name" value="MFS general substrate transporter like domains"/>
    <property type="match status" value="1"/>
</dbReference>